<dbReference type="GO" id="GO:0006631">
    <property type="term" value="P:fatty acid metabolic process"/>
    <property type="evidence" value="ECO:0007669"/>
    <property type="project" value="InterPro"/>
</dbReference>
<evidence type="ECO:0000259" key="1">
    <source>
        <dbReference type="Pfam" id="PF02737"/>
    </source>
</evidence>
<protein>
    <recommendedName>
        <fullName evidence="1">3-hydroxyacyl-CoA dehydrogenase NAD binding domain-containing protein</fullName>
    </recommendedName>
</protein>
<organism evidence="2 3">
    <name type="scientific">Piscinibacter gummiphilus</name>
    <dbReference type="NCBI Taxonomy" id="946333"/>
    <lineage>
        <taxon>Bacteria</taxon>
        <taxon>Pseudomonadati</taxon>
        <taxon>Pseudomonadota</taxon>
        <taxon>Betaproteobacteria</taxon>
        <taxon>Burkholderiales</taxon>
        <taxon>Sphaerotilaceae</taxon>
        <taxon>Piscinibacter</taxon>
    </lineage>
</organism>
<dbReference type="Gene3D" id="3.40.50.720">
    <property type="entry name" value="NAD(P)-binding Rossmann-like Domain"/>
    <property type="match status" value="1"/>
</dbReference>
<reference evidence="2 3" key="1">
    <citation type="submission" date="2016-04" db="EMBL/GenBank/DDBJ databases">
        <title>Complete genome sequence of natural rubber-degrading, novel Gram-negative bacterium, Rhizobacter gummiphilus strain NS21.</title>
        <authorList>
            <person name="Tabata M."/>
            <person name="Kasai D."/>
            <person name="Fukuda M."/>
        </authorList>
    </citation>
    <scope>NUCLEOTIDE SEQUENCE [LARGE SCALE GENOMIC DNA]</scope>
    <source>
        <strain evidence="2 3">NS21</strain>
    </source>
</reference>
<dbReference type="STRING" id="946333.A4W93_06450"/>
<dbReference type="KEGG" id="rgu:A4W93_06450"/>
<evidence type="ECO:0000313" key="2">
    <source>
        <dbReference type="EMBL" id="ARN19583.1"/>
    </source>
</evidence>
<evidence type="ECO:0000313" key="3">
    <source>
        <dbReference type="Proteomes" id="UP000193427"/>
    </source>
</evidence>
<dbReference type="InterPro" id="IPR036291">
    <property type="entry name" value="NAD(P)-bd_dom_sf"/>
</dbReference>
<accession>A0A1W6L5P1</accession>
<sequence length="81" mass="8538">MSFLDAGIPVTLVAHGRGALEGGVALIRRTYESQVRQRTLAEYKYAVRMAFLSTTTNDADIASADVVIESCAGGRGTSSDA</sequence>
<feature type="domain" description="3-hydroxyacyl-CoA dehydrogenase NAD binding" evidence="1">
    <location>
        <begin position="2"/>
        <end position="70"/>
    </location>
</feature>
<dbReference type="AlphaFoldDB" id="A0A1W6L5P1"/>
<dbReference type="Proteomes" id="UP000193427">
    <property type="component" value="Chromosome"/>
</dbReference>
<dbReference type="Pfam" id="PF02737">
    <property type="entry name" value="3HCDH_N"/>
    <property type="match status" value="1"/>
</dbReference>
<name>A0A1W6L5P1_9BURK</name>
<dbReference type="EMBL" id="CP015118">
    <property type="protein sequence ID" value="ARN19583.1"/>
    <property type="molecule type" value="Genomic_DNA"/>
</dbReference>
<gene>
    <name evidence="2" type="ORF">A4W93_06450</name>
</gene>
<dbReference type="SUPFAM" id="SSF51735">
    <property type="entry name" value="NAD(P)-binding Rossmann-fold domains"/>
    <property type="match status" value="1"/>
</dbReference>
<keyword evidence="3" id="KW-1185">Reference proteome</keyword>
<dbReference type="GO" id="GO:0070403">
    <property type="term" value="F:NAD+ binding"/>
    <property type="evidence" value="ECO:0007669"/>
    <property type="project" value="InterPro"/>
</dbReference>
<dbReference type="InterPro" id="IPR006176">
    <property type="entry name" value="3-OHacyl-CoA_DH_NAD-bd"/>
</dbReference>
<proteinExistence type="predicted"/>